<dbReference type="Gene3D" id="3.60.10.10">
    <property type="entry name" value="Endonuclease/exonuclease/phosphatase"/>
    <property type="match status" value="1"/>
</dbReference>
<evidence type="ECO:0000256" key="7">
    <source>
        <dbReference type="SAM" id="SignalP"/>
    </source>
</evidence>
<dbReference type="SUPFAM" id="SSF56219">
    <property type="entry name" value="DNase I-like"/>
    <property type="match status" value="1"/>
</dbReference>
<comment type="similarity">
    <text evidence="1">Belongs to the DNase I family.</text>
</comment>
<keyword evidence="10" id="KW-1185">Reference proteome</keyword>
<dbReference type="GO" id="GO:0003677">
    <property type="term" value="F:DNA binding"/>
    <property type="evidence" value="ECO:0007669"/>
    <property type="project" value="TreeGrafter"/>
</dbReference>
<evidence type="ECO:0000256" key="1">
    <source>
        <dbReference type="ARBA" id="ARBA00007359"/>
    </source>
</evidence>
<evidence type="ECO:0000313" key="10">
    <source>
        <dbReference type="Proteomes" id="UP000265140"/>
    </source>
</evidence>
<dbReference type="GO" id="GO:0006308">
    <property type="term" value="P:DNA catabolic process"/>
    <property type="evidence" value="ECO:0007669"/>
    <property type="project" value="InterPro"/>
</dbReference>
<gene>
    <name evidence="9" type="primary">DNASE1L3</name>
</gene>
<organism evidence="9 10">
    <name type="scientific">Esox lucius</name>
    <name type="common">Northern pike</name>
    <dbReference type="NCBI Taxonomy" id="8010"/>
    <lineage>
        <taxon>Eukaryota</taxon>
        <taxon>Metazoa</taxon>
        <taxon>Chordata</taxon>
        <taxon>Craniata</taxon>
        <taxon>Vertebrata</taxon>
        <taxon>Euteleostomi</taxon>
        <taxon>Actinopterygii</taxon>
        <taxon>Neopterygii</taxon>
        <taxon>Teleostei</taxon>
        <taxon>Protacanthopterygii</taxon>
        <taxon>Esociformes</taxon>
        <taxon>Esocidae</taxon>
        <taxon>Esox</taxon>
    </lineage>
</organism>
<dbReference type="InterPro" id="IPR016202">
    <property type="entry name" value="DNase_I"/>
</dbReference>
<dbReference type="Pfam" id="PF03372">
    <property type="entry name" value="Exo_endo_phos"/>
    <property type="match status" value="1"/>
</dbReference>
<dbReference type="Ensembl" id="ENSELUT00000092599.1">
    <property type="protein sequence ID" value="ENSELUP00000080386.1"/>
    <property type="gene ID" value="ENSELUG00000042832.1"/>
</dbReference>
<sequence length="331" mass="37589">MTRGASAMQLSQVVLGLVLVFSGSRVSALKICTFNIQSFGEKKMEKPEVVEVIVDLIVRCDIMLVMEIKDAGGKAFPQLMTQLNSHYISKKNEYSYVISDRLGRKSYKEQYAFVYRTKQVTVKEVYQYPDTQPGDQDAFSREPFVVWFSSPKTAVQDFVIIPIHTTPETSVKEIDELYDVFQDIKKRWSSENVIIMGDFNAACGYVPKKQWGSIRLRSDSSFLWLTGDTLDTTVKESTDCSYDRIVLHGDQMIQAVNPSSLDVFNFRQAYGLSELQVQPQLVPLYLLHIISHSLSFLSQSLSPSLTLLGEICNSFNLPFNSLFMSYFLCCV</sequence>
<evidence type="ECO:0000256" key="5">
    <source>
        <dbReference type="ARBA" id="ARBA00022801"/>
    </source>
</evidence>
<feature type="signal peptide" evidence="7">
    <location>
        <begin position="1"/>
        <end position="28"/>
    </location>
</feature>
<reference evidence="9" key="2">
    <citation type="submission" date="2025-08" db="UniProtKB">
        <authorList>
            <consortium name="Ensembl"/>
        </authorList>
    </citation>
    <scope>IDENTIFICATION</scope>
</reference>
<reference evidence="9" key="3">
    <citation type="submission" date="2025-09" db="UniProtKB">
        <authorList>
            <consortium name="Ensembl"/>
        </authorList>
    </citation>
    <scope>IDENTIFICATION</scope>
</reference>
<keyword evidence="2" id="KW-0540">Nuclease</keyword>
<dbReference type="SMART" id="SM00476">
    <property type="entry name" value="DNaseIc"/>
    <property type="match status" value="1"/>
</dbReference>
<dbReference type="InterPro" id="IPR005135">
    <property type="entry name" value="Endo/exonuclease/phosphatase"/>
</dbReference>
<evidence type="ECO:0000313" key="9">
    <source>
        <dbReference type="Ensembl" id="ENSELUP00000080386.1"/>
    </source>
</evidence>
<dbReference type="GO" id="GO:0004530">
    <property type="term" value="F:deoxyribonuclease I activity"/>
    <property type="evidence" value="ECO:0007669"/>
    <property type="project" value="TreeGrafter"/>
</dbReference>
<dbReference type="Proteomes" id="UP000265140">
    <property type="component" value="Chromosome 2"/>
</dbReference>
<dbReference type="PANTHER" id="PTHR11371:SF32">
    <property type="entry name" value="DEOXYRIBONUCLEASE GAMMA"/>
    <property type="match status" value="1"/>
</dbReference>
<evidence type="ECO:0000256" key="4">
    <source>
        <dbReference type="ARBA" id="ARBA00022759"/>
    </source>
</evidence>
<reference evidence="9 10" key="1">
    <citation type="submission" date="2020-02" db="EMBL/GenBank/DDBJ databases">
        <title>Esox lucius (northern pike) genome, fEsoLuc1, primary haplotype.</title>
        <authorList>
            <person name="Myers G."/>
            <person name="Karagic N."/>
            <person name="Meyer A."/>
            <person name="Pippel M."/>
            <person name="Reichard M."/>
            <person name="Winkler S."/>
            <person name="Tracey A."/>
            <person name="Sims Y."/>
            <person name="Howe K."/>
            <person name="Rhie A."/>
            <person name="Formenti G."/>
            <person name="Durbin R."/>
            <person name="Fedrigo O."/>
            <person name="Jarvis E.D."/>
        </authorList>
    </citation>
    <scope>NUCLEOTIDE SEQUENCE [LARGE SCALE GENOMIC DNA]</scope>
</reference>
<dbReference type="GO" id="GO:0005634">
    <property type="term" value="C:nucleus"/>
    <property type="evidence" value="ECO:0007669"/>
    <property type="project" value="TreeGrafter"/>
</dbReference>
<keyword evidence="3 7" id="KW-0732">Signal</keyword>
<dbReference type="PRINTS" id="PR00130">
    <property type="entry name" value="DNASEI"/>
</dbReference>
<keyword evidence="5" id="KW-0378">Hydrolase</keyword>
<dbReference type="GeneTree" id="ENSGT00950000182846"/>
<dbReference type="CDD" id="cd10282">
    <property type="entry name" value="DNase1"/>
    <property type="match status" value="1"/>
</dbReference>
<proteinExistence type="inferred from homology"/>
<feature type="chain" id="PRO_5044209259" description="Endonuclease/exonuclease/phosphatase domain-containing protein" evidence="7">
    <location>
        <begin position="29"/>
        <end position="331"/>
    </location>
</feature>
<dbReference type="PANTHER" id="PTHR11371">
    <property type="entry name" value="DEOXYRIBONUCLEASE"/>
    <property type="match status" value="1"/>
</dbReference>
<accession>A0AAY5JVU4</accession>
<dbReference type="InterPro" id="IPR036691">
    <property type="entry name" value="Endo/exonu/phosph_ase_sf"/>
</dbReference>
<dbReference type="FunFam" id="3.60.10.10:FF:000007">
    <property type="entry name" value="Deoxyribonuclease"/>
    <property type="match status" value="1"/>
</dbReference>
<evidence type="ECO:0000256" key="3">
    <source>
        <dbReference type="ARBA" id="ARBA00022729"/>
    </source>
</evidence>
<evidence type="ECO:0000259" key="8">
    <source>
        <dbReference type="Pfam" id="PF03372"/>
    </source>
</evidence>
<feature type="domain" description="Endonuclease/exonuclease/phosphatase" evidence="8">
    <location>
        <begin position="32"/>
        <end position="249"/>
    </location>
</feature>
<dbReference type="AlphaFoldDB" id="A0AAY5JVU4"/>
<keyword evidence="6" id="KW-1015">Disulfide bond</keyword>
<evidence type="ECO:0000256" key="2">
    <source>
        <dbReference type="ARBA" id="ARBA00022722"/>
    </source>
</evidence>
<evidence type="ECO:0000256" key="6">
    <source>
        <dbReference type="ARBA" id="ARBA00023157"/>
    </source>
</evidence>
<keyword evidence="4" id="KW-0255">Endonuclease</keyword>
<name>A0AAY5JVU4_ESOLU</name>
<protein>
    <recommendedName>
        <fullName evidence="8">Endonuclease/exonuclease/phosphatase domain-containing protein</fullName>
    </recommendedName>
</protein>